<dbReference type="EMBL" id="UINC01054959">
    <property type="protein sequence ID" value="SVB73298.1"/>
    <property type="molecule type" value="Genomic_DNA"/>
</dbReference>
<feature type="non-terminal residue" evidence="11">
    <location>
        <position position="1"/>
    </location>
</feature>
<keyword evidence="8" id="KW-0594">Phospholipid biosynthesis</keyword>
<proteinExistence type="predicted"/>
<feature type="transmembrane region" description="Helical" evidence="10">
    <location>
        <begin position="119"/>
        <end position="141"/>
    </location>
</feature>
<evidence type="ECO:0000256" key="10">
    <source>
        <dbReference type="SAM" id="Phobius"/>
    </source>
</evidence>
<dbReference type="AlphaFoldDB" id="A0A382GDN7"/>
<evidence type="ECO:0000256" key="7">
    <source>
        <dbReference type="ARBA" id="ARBA00023136"/>
    </source>
</evidence>
<dbReference type="GO" id="GO:0005886">
    <property type="term" value="C:plasma membrane"/>
    <property type="evidence" value="ECO:0007669"/>
    <property type="project" value="InterPro"/>
</dbReference>
<evidence type="ECO:0000313" key="11">
    <source>
        <dbReference type="EMBL" id="SVB73298.1"/>
    </source>
</evidence>
<dbReference type="PANTHER" id="PTHR30309">
    <property type="entry name" value="INNER MEMBRANE PROTEIN YGIH"/>
    <property type="match status" value="1"/>
</dbReference>
<keyword evidence="4 10" id="KW-0812">Transmembrane</keyword>
<evidence type="ECO:0000256" key="2">
    <source>
        <dbReference type="ARBA" id="ARBA00022516"/>
    </source>
</evidence>
<evidence type="ECO:0000256" key="5">
    <source>
        <dbReference type="ARBA" id="ARBA00022989"/>
    </source>
</evidence>
<name>A0A382GDN7_9ZZZZ</name>
<feature type="transmembrane region" description="Helical" evidence="10">
    <location>
        <begin position="6"/>
        <end position="26"/>
    </location>
</feature>
<dbReference type="Pfam" id="PF02660">
    <property type="entry name" value="G3P_acyltransf"/>
    <property type="match status" value="1"/>
</dbReference>
<keyword evidence="5 10" id="KW-1133">Transmembrane helix</keyword>
<evidence type="ECO:0000256" key="6">
    <source>
        <dbReference type="ARBA" id="ARBA00023098"/>
    </source>
</evidence>
<organism evidence="11">
    <name type="scientific">marine metagenome</name>
    <dbReference type="NCBI Taxonomy" id="408172"/>
    <lineage>
        <taxon>unclassified sequences</taxon>
        <taxon>metagenomes</taxon>
        <taxon>ecological metagenomes</taxon>
    </lineage>
</organism>
<accession>A0A382GDN7</accession>
<keyword evidence="7 10" id="KW-0472">Membrane</keyword>
<evidence type="ECO:0000256" key="4">
    <source>
        <dbReference type="ARBA" id="ARBA00022692"/>
    </source>
</evidence>
<keyword evidence="1" id="KW-1003">Cell membrane</keyword>
<dbReference type="InterPro" id="IPR003811">
    <property type="entry name" value="G3P_acylTferase_PlsY"/>
</dbReference>
<evidence type="ECO:0000256" key="3">
    <source>
        <dbReference type="ARBA" id="ARBA00022679"/>
    </source>
</evidence>
<keyword evidence="6" id="KW-0443">Lipid metabolism</keyword>
<dbReference type="PANTHER" id="PTHR30309:SF1">
    <property type="entry name" value="GLYCEROL-3-PHOSPHATE ACYLTRANSFERASE 1"/>
    <property type="match status" value="1"/>
</dbReference>
<evidence type="ECO:0000256" key="9">
    <source>
        <dbReference type="ARBA" id="ARBA00023264"/>
    </source>
</evidence>
<sequence length="209" mass="22426">VTLTEVGIWITVGFVSGSVPWSLILTSTISGKDARKIGDGNPGATNAWIMAGWRVGVPSIAFDVGKSAIPVWLALGSLEYSNNVGDHFLIATIAISPIIGHAWSPLLRFKGGKALASSWGSWIAITTGFAFPVALVILGLMHLLQKNHAITVTVCLVGFMVVFIPIIGEKYIFFFGSANLALVAFKHRGEYLKSIVMRNWVRKLSGDSA</sequence>
<keyword evidence="2" id="KW-0444">Lipid biosynthesis</keyword>
<feature type="transmembrane region" description="Helical" evidence="10">
    <location>
        <begin position="88"/>
        <end position="107"/>
    </location>
</feature>
<dbReference type="GO" id="GO:0008654">
    <property type="term" value="P:phospholipid biosynthetic process"/>
    <property type="evidence" value="ECO:0007669"/>
    <property type="project" value="UniProtKB-KW"/>
</dbReference>
<evidence type="ECO:0000256" key="1">
    <source>
        <dbReference type="ARBA" id="ARBA00022475"/>
    </source>
</evidence>
<keyword evidence="9" id="KW-1208">Phospholipid metabolism</keyword>
<keyword evidence="3" id="KW-0808">Transferase</keyword>
<evidence type="ECO:0000256" key="8">
    <source>
        <dbReference type="ARBA" id="ARBA00023209"/>
    </source>
</evidence>
<dbReference type="SMART" id="SM01207">
    <property type="entry name" value="G3P_acyltransf"/>
    <property type="match status" value="1"/>
</dbReference>
<gene>
    <name evidence="11" type="ORF">METZ01_LOCUS226152</name>
</gene>
<reference evidence="11" key="1">
    <citation type="submission" date="2018-05" db="EMBL/GenBank/DDBJ databases">
        <authorList>
            <person name="Lanie J.A."/>
            <person name="Ng W.-L."/>
            <person name="Kazmierczak K.M."/>
            <person name="Andrzejewski T.M."/>
            <person name="Davidsen T.M."/>
            <person name="Wayne K.J."/>
            <person name="Tettelin H."/>
            <person name="Glass J.I."/>
            <person name="Rusch D."/>
            <person name="Podicherti R."/>
            <person name="Tsui H.-C.T."/>
            <person name="Winkler M.E."/>
        </authorList>
    </citation>
    <scope>NUCLEOTIDE SEQUENCE</scope>
</reference>
<protein>
    <submittedName>
        <fullName evidence="11">Uncharacterized protein</fullName>
    </submittedName>
</protein>
<dbReference type="GO" id="GO:0043772">
    <property type="term" value="F:acyl-phosphate glycerol-3-phosphate acyltransferase activity"/>
    <property type="evidence" value="ECO:0007669"/>
    <property type="project" value="InterPro"/>
</dbReference>